<dbReference type="AlphaFoldDB" id="A0A9W6SMC0"/>
<name>A0A9W6SMC0_9ACTN</name>
<accession>A0A9W6SMC0</accession>
<dbReference type="RefSeq" id="WP_285663704.1">
    <property type="nucleotide sequence ID" value="NZ_BSTX01000002.1"/>
</dbReference>
<dbReference type="Proteomes" id="UP001165079">
    <property type="component" value="Unassembled WGS sequence"/>
</dbReference>
<keyword evidence="2" id="KW-1185">Reference proteome</keyword>
<reference evidence="1" key="1">
    <citation type="submission" date="2023-03" db="EMBL/GenBank/DDBJ databases">
        <title>Actinorhabdospora filicis NBRC 111898.</title>
        <authorList>
            <person name="Ichikawa N."/>
            <person name="Sato H."/>
            <person name="Tonouchi N."/>
        </authorList>
    </citation>
    <scope>NUCLEOTIDE SEQUENCE</scope>
    <source>
        <strain evidence="1">NBRC 111898</strain>
    </source>
</reference>
<organism evidence="1 2">
    <name type="scientific">Actinorhabdospora filicis</name>
    <dbReference type="NCBI Taxonomy" id="1785913"/>
    <lineage>
        <taxon>Bacteria</taxon>
        <taxon>Bacillati</taxon>
        <taxon>Actinomycetota</taxon>
        <taxon>Actinomycetes</taxon>
        <taxon>Micromonosporales</taxon>
        <taxon>Micromonosporaceae</taxon>
        <taxon>Actinorhabdospora</taxon>
    </lineage>
</organism>
<evidence type="ECO:0000313" key="2">
    <source>
        <dbReference type="Proteomes" id="UP001165079"/>
    </source>
</evidence>
<comment type="caution">
    <text evidence="1">The sequence shown here is derived from an EMBL/GenBank/DDBJ whole genome shotgun (WGS) entry which is preliminary data.</text>
</comment>
<proteinExistence type="predicted"/>
<sequence>MDRRDFDQWAVTTDRDAQRRLLETRPLTLRRLATQVHALGLRPDPAKGHGDKVMVTGVYGGAPVVIWQPGPHPENVYDRPLEAPPEVLADLMIKADELDTRALTRHVLDLGLTPPTEPAGYRGWEVVLAGTENDEDDYDMALWWSGPYCDHGCEEDQADTDYRVTTDTATNQQLLMGLVRAYSPETYAEELRAVGYTPPETAFDVKWVVRAEPDPWTRPPVHHWLEWRPISLFWPPFDQAAGS</sequence>
<gene>
    <name evidence="1" type="ORF">Afil01_33590</name>
</gene>
<dbReference type="EMBL" id="BSTX01000002">
    <property type="protein sequence ID" value="GLZ78552.1"/>
    <property type="molecule type" value="Genomic_DNA"/>
</dbReference>
<protein>
    <submittedName>
        <fullName evidence="1">Uncharacterized protein</fullName>
    </submittedName>
</protein>
<evidence type="ECO:0000313" key="1">
    <source>
        <dbReference type="EMBL" id="GLZ78552.1"/>
    </source>
</evidence>